<evidence type="ECO:0000313" key="3">
    <source>
        <dbReference type="Proteomes" id="UP001175211"/>
    </source>
</evidence>
<sequence>MPDERSTDNVAALAKKCEDLLKGCVNGDFDVKDFALKLQALGITPEVVADYVQQLQQRLTQAGPKRSGDNWQDDDNEGNGDEDDADAPERGRTPAGLTAEQVKNFRREQEQRLAMEAKE</sequence>
<feature type="compositionally biased region" description="Basic and acidic residues" evidence="1">
    <location>
        <begin position="103"/>
        <end position="119"/>
    </location>
</feature>
<proteinExistence type="predicted"/>
<gene>
    <name evidence="2" type="ORF">EV420DRAFT_1473287</name>
</gene>
<organism evidence="2 3">
    <name type="scientific">Armillaria tabescens</name>
    <name type="common">Ringless honey mushroom</name>
    <name type="synonym">Agaricus tabescens</name>
    <dbReference type="NCBI Taxonomy" id="1929756"/>
    <lineage>
        <taxon>Eukaryota</taxon>
        <taxon>Fungi</taxon>
        <taxon>Dikarya</taxon>
        <taxon>Basidiomycota</taxon>
        <taxon>Agaricomycotina</taxon>
        <taxon>Agaricomycetes</taxon>
        <taxon>Agaricomycetidae</taxon>
        <taxon>Agaricales</taxon>
        <taxon>Marasmiineae</taxon>
        <taxon>Physalacriaceae</taxon>
        <taxon>Desarmillaria</taxon>
    </lineage>
</organism>
<accession>A0AA39NQY9</accession>
<dbReference type="AlphaFoldDB" id="A0AA39NQY9"/>
<evidence type="ECO:0000256" key="1">
    <source>
        <dbReference type="SAM" id="MobiDB-lite"/>
    </source>
</evidence>
<dbReference type="EMBL" id="JAUEPS010000001">
    <property type="protein sequence ID" value="KAK0470206.1"/>
    <property type="molecule type" value="Genomic_DNA"/>
</dbReference>
<dbReference type="Proteomes" id="UP001175211">
    <property type="component" value="Unassembled WGS sequence"/>
</dbReference>
<protein>
    <submittedName>
        <fullName evidence="2">Uncharacterized protein</fullName>
    </submittedName>
</protein>
<feature type="region of interest" description="Disordered" evidence="1">
    <location>
        <begin position="59"/>
        <end position="119"/>
    </location>
</feature>
<evidence type="ECO:0000313" key="2">
    <source>
        <dbReference type="EMBL" id="KAK0470206.1"/>
    </source>
</evidence>
<name>A0AA39NQY9_ARMTA</name>
<comment type="caution">
    <text evidence="2">The sequence shown here is derived from an EMBL/GenBank/DDBJ whole genome shotgun (WGS) entry which is preliminary data.</text>
</comment>
<feature type="compositionally biased region" description="Acidic residues" evidence="1">
    <location>
        <begin position="71"/>
        <end position="86"/>
    </location>
</feature>
<keyword evidence="3" id="KW-1185">Reference proteome</keyword>
<dbReference type="GeneID" id="85352669"/>
<dbReference type="RefSeq" id="XP_060339999.1">
    <property type="nucleotide sequence ID" value="XM_060469121.1"/>
</dbReference>
<reference evidence="2" key="1">
    <citation type="submission" date="2023-06" db="EMBL/GenBank/DDBJ databases">
        <authorList>
            <consortium name="Lawrence Berkeley National Laboratory"/>
            <person name="Ahrendt S."/>
            <person name="Sahu N."/>
            <person name="Indic B."/>
            <person name="Wong-Bajracharya J."/>
            <person name="Merenyi Z."/>
            <person name="Ke H.-M."/>
            <person name="Monk M."/>
            <person name="Kocsube S."/>
            <person name="Drula E."/>
            <person name="Lipzen A."/>
            <person name="Balint B."/>
            <person name="Henrissat B."/>
            <person name="Andreopoulos B."/>
            <person name="Martin F.M."/>
            <person name="Harder C.B."/>
            <person name="Rigling D."/>
            <person name="Ford K.L."/>
            <person name="Foster G.D."/>
            <person name="Pangilinan J."/>
            <person name="Papanicolaou A."/>
            <person name="Barry K."/>
            <person name="LaButti K."/>
            <person name="Viragh M."/>
            <person name="Koriabine M."/>
            <person name="Yan M."/>
            <person name="Riley R."/>
            <person name="Champramary S."/>
            <person name="Plett K.L."/>
            <person name="Tsai I.J."/>
            <person name="Slot J."/>
            <person name="Sipos G."/>
            <person name="Plett J."/>
            <person name="Nagy L.G."/>
            <person name="Grigoriev I.V."/>
        </authorList>
    </citation>
    <scope>NUCLEOTIDE SEQUENCE</scope>
    <source>
        <strain evidence="2">CCBAS 213</strain>
    </source>
</reference>